<sequence length="302" mass="32991">MPDIRLPDPRLNAFGHMAASTEVSPRQVLEKPEVLEVIPRLTRVYLTDLGNAAEEDILLAARRIHAAGLIPVPHLAARRFPSLDAFDRRIRGLVAEAGVREVLTIAGEAERSGPLTSSVALIETGLLNELGIERIGVAGHPEGAPAIPAETIRAFLMRKHELAAQSDAHFYIVTQFGFDPHAVNVWLDQLESWGNRFPVHIGVAGPAKMTTLLKFAAFAGVENSINFLKKRGGAVVSMLSGYDPETMVHPLEARIAARPETQLEQIHVYPFGGLKKTSEWLVARDSWTFCGEAAPQTHEVAQ</sequence>
<dbReference type="Gene3D" id="3.20.20.220">
    <property type="match status" value="1"/>
</dbReference>
<dbReference type="RefSeq" id="WP_182168174.1">
    <property type="nucleotide sequence ID" value="NZ_JACFXV010000067.1"/>
</dbReference>
<protein>
    <submittedName>
        <fullName evidence="2">Methylenetetrahydrofolate reductase</fullName>
    </submittedName>
</protein>
<keyword evidence="3" id="KW-1185">Reference proteome</keyword>
<keyword evidence="1" id="KW-0560">Oxidoreductase</keyword>
<accession>A0A839AJM6</accession>
<evidence type="ECO:0000313" key="2">
    <source>
        <dbReference type="EMBL" id="MBA5779345.1"/>
    </source>
</evidence>
<dbReference type="AlphaFoldDB" id="A0A839AJM6"/>
<dbReference type="EMBL" id="JACFXV010000067">
    <property type="protein sequence ID" value="MBA5779345.1"/>
    <property type="molecule type" value="Genomic_DNA"/>
</dbReference>
<name>A0A839AJM6_9HYPH</name>
<dbReference type="SUPFAM" id="SSF51730">
    <property type="entry name" value="FAD-linked oxidoreductase"/>
    <property type="match status" value="1"/>
</dbReference>
<dbReference type="Proteomes" id="UP000541109">
    <property type="component" value="Unassembled WGS sequence"/>
</dbReference>
<evidence type="ECO:0000313" key="3">
    <source>
        <dbReference type="Proteomes" id="UP000541109"/>
    </source>
</evidence>
<comment type="caution">
    <text evidence="2">The sequence shown here is derived from an EMBL/GenBank/DDBJ whole genome shotgun (WGS) entry which is preliminary data.</text>
</comment>
<gene>
    <name evidence="2" type="ORF">H2509_19620</name>
</gene>
<proteinExistence type="predicted"/>
<organism evidence="2 3">
    <name type="scientific">Stappia albiluteola</name>
    <dbReference type="NCBI Taxonomy" id="2758565"/>
    <lineage>
        <taxon>Bacteria</taxon>
        <taxon>Pseudomonadati</taxon>
        <taxon>Pseudomonadota</taxon>
        <taxon>Alphaproteobacteria</taxon>
        <taxon>Hyphomicrobiales</taxon>
        <taxon>Stappiaceae</taxon>
        <taxon>Stappia</taxon>
    </lineage>
</organism>
<evidence type="ECO:0000256" key="1">
    <source>
        <dbReference type="ARBA" id="ARBA00023002"/>
    </source>
</evidence>
<dbReference type="GO" id="GO:0016491">
    <property type="term" value="F:oxidoreductase activity"/>
    <property type="evidence" value="ECO:0007669"/>
    <property type="project" value="UniProtKB-KW"/>
</dbReference>
<dbReference type="InterPro" id="IPR029041">
    <property type="entry name" value="FAD-linked_oxidoreductase-like"/>
</dbReference>
<reference evidence="2 3" key="1">
    <citation type="submission" date="2020-07" db="EMBL/GenBank/DDBJ databases">
        <title>Stappia sp., F7233, whole genome shotgun sequencing project.</title>
        <authorList>
            <person name="Jiang S."/>
            <person name="Liu Z.W."/>
            <person name="Du Z.J."/>
        </authorList>
    </citation>
    <scope>NUCLEOTIDE SEQUENCE [LARGE SCALE GENOMIC DNA]</scope>
    <source>
        <strain evidence="2 3">F7233</strain>
    </source>
</reference>